<dbReference type="SUPFAM" id="SSF53795">
    <property type="entry name" value="PEP carboxykinase-like"/>
    <property type="match status" value="1"/>
</dbReference>
<dbReference type="AlphaFoldDB" id="A0A1I5AIV9"/>
<dbReference type="GO" id="GO:0006094">
    <property type="term" value="P:gluconeogenesis"/>
    <property type="evidence" value="ECO:0007669"/>
    <property type="project" value="InterPro"/>
</dbReference>
<dbReference type="OrthoDB" id="7052199at2"/>
<proteinExistence type="predicted"/>
<dbReference type="STRING" id="398199.SAMN05421804_103192"/>
<organism evidence="3 4">
    <name type="scientific">Proteiniclasticum ruminis</name>
    <dbReference type="NCBI Taxonomy" id="398199"/>
    <lineage>
        <taxon>Bacteria</taxon>
        <taxon>Bacillati</taxon>
        <taxon>Bacillota</taxon>
        <taxon>Clostridia</taxon>
        <taxon>Eubacteriales</taxon>
        <taxon>Clostridiaceae</taxon>
        <taxon>Proteiniclasticum</taxon>
    </lineage>
</organism>
<dbReference type="GO" id="GO:0017076">
    <property type="term" value="F:purine nucleotide binding"/>
    <property type="evidence" value="ECO:0007669"/>
    <property type="project" value="InterPro"/>
</dbReference>
<protein>
    <recommendedName>
        <fullName evidence="5">Phosphoenolpyruvate carboxykinase</fullName>
    </recommendedName>
</protein>
<evidence type="ECO:0000256" key="2">
    <source>
        <dbReference type="ARBA" id="ARBA00023239"/>
    </source>
</evidence>
<keyword evidence="2" id="KW-0456">Lyase</keyword>
<gene>
    <name evidence="3" type="ORF">SAMN04488695_10344</name>
</gene>
<dbReference type="RefSeq" id="WP_074911608.1">
    <property type="nucleotide sequence ID" value="NZ_FOVK01000003.1"/>
</dbReference>
<dbReference type="Gene3D" id="3.90.228.20">
    <property type="match status" value="1"/>
</dbReference>
<name>A0A1I5AIV9_9CLOT</name>
<dbReference type="Proteomes" id="UP000181899">
    <property type="component" value="Unassembled WGS sequence"/>
</dbReference>
<evidence type="ECO:0000313" key="3">
    <source>
        <dbReference type="EMBL" id="SFN62290.1"/>
    </source>
</evidence>
<dbReference type="GO" id="GO:0004611">
    <property type="term" value="F:phosphoenolpyruvate carboxykinase activity"/>
    <property type="evidence" value="ECO:0007669"/>
    <property type="project" value="InterPro"/>
</dbReference>
<sequence>MKKEFSLSSGKAMINFSAKYCDTIEKILESDSFRRVTETYLESIARRNTKNYKQLMSLYEETSIRDLTERLVQVMKLLTIFRAEEVKKLRADYSPLLEDPDWFVAFIEDFYGFWRRLERYSIIQNRKNTEGLAETSFIEANNKFTNLILELYRKVEKNVLGIEPNVYRQVPAGVNAGVILQEIIWPIPKGYEILSDIPFINTILMDSPFISYPKKNTRSGYFKETFVNPIEDCYLNKDHFFCYPAKIGKLVAFLYFHRDLMAHGISLSNLFEMAREEEYVGRIPDIVYVFGGKNTDESIGNVFYDDHKNGIMTGFVPYSDEIDYFGYMKKMSLTLHNLLMIKRGNLPIHGAMVNINMKNGKSANVVILGDSGAGKSESLEALRSLSEDHISDMTIVFDDMGIFAHEDGTIVGYGTEIGAFVRLDDLDQGYAFKEIDRSIFMNPDKTNARLVMPVATYKEIIKGYKVDLFLYANNYKVLEAGEPGIIFFKDQEEAKEVFRSGKRMAKGTTQENGLVESYFANPFGPYQKQEETDKLLDYYFDKLFSYNIKVGEIYTQLGVPGKEKSGPRDAAMELFKEITSL</sequence>
<evidence type="ECO:0000256" key="1">
    <source>
        <dbReference type="ARBA" id="ARBA00022741"/>
    </source>
</evidence>
<keyword evidence="4" id="KW-1185">Reference proteome</keyword>
<dbReference type="InterPro" id="IPR013035">
    <property type="entry name" value="PEP_carboxykinase_C"/>
</dbReference>
<reference evidence="3 4" key="1">
    <citation type="submission" date="2016-10" db="EMBL/GenBank/DDBJ databases">
        <authorList>
            <person name="de Groot N.N."/>
        </authorList>
    </citation>
    <scope>NUCLEOTIDE SEQUENCE [LARGE SCALE GENOMIC DNA]</scope>
    <source>
        <strain evidence="3 4">ML2</strain>
    </source>
</reference>
<dbReference type="eggNOG" id="COG0444">
    <property type="taxonomic scope" value="Bacteria"/>
</dbReference>
<evidence type="ECO:0008006" key="5">
    <source>
        <dbReference type="Google" id="ProtNLM"/>
    </source>
</evidence>
<dbReference type="EMBL" id="FOVK01000003">
    <property type="protein sequence ID" value="SFN62290.1"/>
    <property type="molecule type" value="Genomic_DNA"/>
</dbReference>
<keyword evidence="1" id="KW-0547">Nucleotide-binding</keyword>
<evidence type="ECO:0000313" key="4">
    <source>
        <dbReference type="Proteomes" id="UP000181899"/>
    </source>
</evidence>
<accession>A0A1I5AIV9</accession>
<dbReference type="Gene3D" id="3.40.449.10">
    <property type="entry name" value="Phosphoenolpyruvate Carboxykinase, domain 1"/>
    <property type="match status" value="1"/>
</dbReference>
<dbReference type="InterPro" id="IPR008210">
    <property type="entry name" value="PEP_carboxykinase_N"/>
</dbReference>